<comment type="caution">
    <text evidence="1">The sequence shown here is derived from an EMBL/GenBank/DDBJ whole genome shotgun (WGS) entry which is preliminary data.</text>
</comment>
<reference evidence="1 2" key="1">
    <citation type="submission" date="2018-03" db="EMBL/GenBank/DDBJ databases">
        <title>Whole genome sequencing of Histamine producing bacteria.</title>
        <authorList>
            <person name="Butler K."/>
        </authorList>
    </citation>
    <scope>NUCLEOTIDE SEQUENCE [LARGE SCALE GENOMIC DNA]</scope>
    <source>
        <strain evidence="1 2">BT-6</strain>
    </source>
</reference>
<gene>
    <name evidence="1" type="ORF">CTM90_18160</name>
</gene>
<organism evidence="1 2">
    <name type="scientific">Photobacterium damselae</name>
    <dbReference type="NCBI Taxonomy" id="38293"/>
    <lineage>
        <taxon>Bacteria</taxon>
        <taxon>Pseudomonadati</taxon>
        <taxon>Pseudomonadota</taxon>
        <taxon>Gammaproteobacteria</taxon>
        <taxon>Vibrionales</taxon>
        <taxon>Vibrionaceae</taxon>
        <taxon>Photobacterium</taxon>
    </lineage>
</organism>
<dbReference type="EMBL" id="PYMM01000018">
    <property type="protein sequence ID" value="PSU15062.1"/>
    <property type="molecule type" value="Genomic_DNA"/>
</dbReference>
<dbReference type="AlphaFoldDB" id="A0ABD6WZD0"/>
<protein>
    <submittedName>
        <fullName evidence="1">Uncharacterized protein</fullName>
    </submittedName>
</protein>
<evidence type="ECO:0000313" key="1">
    <source>
        <dbReference type="EMBL" id="PSU15062.1"/>
    </source>
</evidence>
<dbReference type="Proteomes" id="UP000241404">
    <property type="component" value="Unassembled WGS sequence"/>
</dbReference>
<sequence>MELMELKLSTSEFVREMEMVLSLPKNHRAKHFLCTAFCNYYSQSYDQSVDLTQMDFIDTQFKQLFVNLVLLRHRGFRGDDELYQLSRRCKAFLDS</sequence>
<accession>A0ABD6WZD0</accession>
<evidence type="ECO:0000313" key="2">
    <source>
        <dbReference type="Proteomes" id="UP000241404"/>
    </source>
</evidence>
<proteinExistence type="predicted"/>
<name>A0ABD6WZD0_PHODM</name>